<evidence type="ECO:0000256" key="2">
    <source>
        <dbReference type="ARBA" id="ARBA00022722"/>
    </source>
</evidence>
<evidence type="ECO:0000256" key="4">
    <source>
        <dbReference type="ARBA" id="ARBA00022801"/>
    </source>
</evidence>
<dbReference type="InterPro" id="IPR013551">
    <property type="entry name" value="YicC-like_C"/>
</dbReference>
<dbReference type="InterPro" id="IPR005229">
    <property type="entry name" value="YicC/YloC-like"/>
</dbReference>
<dbReference type="PANTHER" id="PTHR30636">
    <property type="entry name" value="UPF0701 PROTEIN YICC"/>
    <property type="match status" value="1"/>
</dbReference>
<keyword evidence="4" id="KW-0378">Hydrolase</keyword>
<evidence type="ECO:0000256" key="5">
    <source>
        <dbReference type="ARBA" id="ARBA00035648"/>
    </source>
</evidence>
<dbReference type="RefSeq" id="WP_223227964.1">
    <property type="nucleotide sequence ID" value="NZ_FNIO01000001.1"/>
</dbReference>
<evidence type="ECO:0000313" key="8">
    <source>
        <dbReference type="EMBL" id="SHJ68625.1"/>
    </source>
</evidence>
<comment type="similarity">
    <text evidence="5">Belongs to the YicC/YloC family.</text>
</comment>
<sequence length="296" mass="31794">MTRSMTAFAAAKGGTAQHSWAWELRSVNAKGLDIRMRLPDWIEGLEAALRARLGQAVTRGSVTLNLRVSREEGEARQAVNDTALAAVLTALSRVEARAAEAGLALAPTRAADILALRGVLETTAPEDEAAGLKAALMQDFEPVLAAFLEMRAGEGAALATILGAQLDEIARLTEAATEAAEARRDDMAGALKTSLARVMDNAEDADPQRVAQELALIAVKSDITEELDRLRAHVDAARELLGTEGPVGRKLDFLMQEFNREANTLCSKSQNTGLTRIGLDLKTVIDQMREQVQNVE</sequence>
<feature type="domain" description="Endoribonuclease YicC-like N-terminal" evidence="6">
    <location>
        <begin position="3"/>
        <end position="159"/>
    </location>
</feature>
<keyword evidence="3" id="KW-0255">Endonuclease</keyword>
<feature type="domain" description="Endoribonuclease YicC-like C-terminal" evidence="7">
    <location>
        <begin position="179"/>
        <end position="296"/>
    </location>
</feature>
<keyword evidence="2" id="KW-0540">Nuclease</keyword>
<proteinExistence type="inferred from homology"/>
<dbReference type="Proteomes" id="UP000324252">
    <property type="component" value="Unassembled WGS sequence"/>
</dbReference>
<dbReference type="GO" id="GO:0016787">
    <property type="term" value="F:hydrolase activity"/>
    <property type="evidence" value="ECO:0007669"/>
    <property type="project" value="UniProtKB-KW"/>
</dbReference>
<evidence type="ECO:0000313" key="9">
    <source>
        <dbReference type="Proteomes" id="UP000324252"/>
    </source>
</evidence>
<name>A0A1H0AKV5_9RHOB</name>
<dbReference type="Pfam" id="PF08340">
    <property type="entry name" value="YicC-like_C"/>
    <property type="match status" value="1"/>
</dbReference>
<comment type="cofactor">
    <cofactor evidence="1">
        <name>a divalent metal cation</name>
        <dbReference type="ChEBI" id="CHEBI:60240"/>
    </cofactor>
</comment>
<reference evidence="8 9" key="1">
    <citation type="submission" date="2016-11" db="EMBL/GenBank/DDBJ databases">
        <authorList>
            <person name="Varghese N."/>
            <person name="Submissions S."/>
        </authorList>
    </citation>
    <scope>NUCLEOTIDE SEQUENCE [LARGE SCALE GENOMIC DNA]</scope>
    <source>
        <strain evidence="8 9">DSM 29620</strain>
    </source>
</reference>
<evidence type="ECO:0000256" key="3">
    <source>
        <dbReference type="ARBA" id="ARBA00022759"/>
    </source>
</evidence>
<dbReference type="AlphaFoldDB" id="A0A1H0AKV5"/>
<evidence type="ECO:0000259" key="7">
    <source>
        <dbReference type="Pfam" id="PF08340"/>
    </source>
</evidence>
<organism evidence="8 9">
    <name type="scientific">Lutimaribacter pacificus</name>
    <dbReference type="NCBI Taxonomy" id="391948"/>
    <lineage>
        <taxon>Bacteria</taxon>
        <taxon>Pseudomonadati</taxon>
        <taxon>Pseudomonadota</taxon>
        <taxon>Alphaproteobacteria</taxon>
        <taxon>Rhodobacterales</taxon>
        <taxon>Roseobacteraceae</taxon>
        <taxon>Lutimaribacter</taxon>
    </lineage>
</organism>
<accession>A0A1H0AKV5</accession>
<dbReference type="EMBL" id="FQZZ01000001">
    <property type="protein sequence ID" value="SHJ68625.1"/>
    <property type="molecule type" value="Genomic_DNA"/>
</dbReference>
<protein>
    <submittedName>
        <fullName evidence="8">TIGR00255 family protein</fullName>
    </submittedName>
</protein>
<gene>
    <name evidence="8" type="ORF">SAMN05444142_1011035</name>
</gene>
<keyword evidence="9" id="KW-1185">Reference proteome</keyword>
<dbReference type="PANTHER" id="PTHR30636:SF3">
    <property type="entry name" value="UPF0701 PROTEIN YICC"/>
    <property type="match status" value="1"/>
</dbReference>
<dbReference type="NCBIfam" id="TIGR00255">
    <property type="entry name" value="YicC/YloC family endoribonuclease"/>
    <property type="match status" value="1"/>
</dbReference>
<dbReference type="InterPro" id="IPR013527">
    <property type="entry name" value="YicC-like_N"/>
</dbReference>
<dbReference type="GO" id="GO:0004521">
    <property type="term" value="F:RNA endonuclease activity"/>
    <property type="evidence" value="ECO:0007669"/>
    <property type="project" value="InterPro"/>
</dbReference>
<dbReference type="Pfam" id="PF03755">
    <property type="entry name" value="YicC-like_N"/>
    <property type="match status" value="1"/>
</dbReference>
<evidence type="ECO:0000259" key="6">
    <source>
        <dbReference type="Pfam" id="PF03755"/>
    </source>
</evidence>
<evidence type="ECO:0000256" key="1">
    <source>
        <dbReference type="ARBA" id="ARBA00001968"/>
    </source>
</evidence>